<organism evidence="1 2">
    <name type="scientific">Oceanithermus desulfurans NBRC 100063</name>
    <dbReference type="NCBI Taxonomy" id="1227550"/>
    <lineage>
        <taxon>Bacteria</taxon>
        <taxon>Thermotogati</taxon>
        <taxon>Deinococcota</taxon>
        <taxon>Deinococci</taxon>
        <taxon>Thermales</taxon>
        <taxon>Thermaceae</taxon>
        <taxon>Oceanithermus</taxon>
    </lineage>
</organism>
<dbReference type="AlphaFoldDB" id="A0A511RIH4"/>
<sequence>MWRNLLILGALLGGVYLYGLNYGLALGLPPFTPVYYLNHSAEMSYGLRVAGGSDAVKIKLEGNLKKGRVSIWLTRQGRRLGKVKVYKGRFRDQIKYKVEDGFYTVHVKTQEAEGTVRYDWVSTRFQAY</sequence>
<dbReference type="OrthoDB" id="32446at2"/>
<protein>
    <submittedName>
        <fullName evidence="1">Uncharacterized protein</fullName>
    </submittedName>
</protein>
<dbReference type="EMBL" id="BJXN01000005">
    <property type="protein sequence ID" value="GEM89445.1"/>
    <property type="molecule type" value="Genomic_DNA"/>
</dbReference>
<evidence type="ECO:0000313" key="2">
    <source>
        <dbReference type="Proteomes" id="UP000321827"/>
    </source>
</evidence>
<comment type="caution">
    <text evidence="1">The sequence shown here is derived from an EMBL/GenBank/DDBJ whole genome shotgun (WGS) entry which is preliminary data.</text>
</comment>
<name>A0A511RIH4_9DEIN</name>
<evidence type="ECO:0000313" key="1">
    <source>
        <dbReference type="EMBL" id="GEM89445.1"/>
    </source>
</evidence>
<proteinExistence type="predicted"/>
<dbReference type="RefSeq" id="WP_147146272.1">
    <property type="nucleotide sequence ID" value="NZ_BJXN01000005.1"/>
</dbReference>
<gene>
    <name evidence="1" type="ORF">ODE01S_08790</name>
</gene>
<accession>A0A511RIH4</accession>
<reference evidence="1 2" key="1">
    <citation type="submission" date="2019-07" db="EMBL/GenBank/DDBJ databases">
        <title>Whole genome shotgun sequence of Oceanithermus desulfurans NBRC 100063.</title>
        <authorList>
            <person name="Hosoyama A."/>
            <person name="Uohara A."/>
            <person name="Ohji S."/>
            <person name="Ichikawa N."/>
        </authorList>
    </citation>
    <scope>NUCLEOTIDE SEQUENCE [LARGE SCALE GENOMIC DNA]</scope>
    <source>
        <strain evidence="1 2">NBRC 100063</strain>
    </source>
</reference>
<dbReference type="Proteomes" id="UP000321827">
    <property type="component" value="Unassembled WGS sequence"/>
</dbReference>